<sequence length="80" mass="9258">MTDFKHRPTNLGQHLWSPRNLAEQTHAAAQSAELHSRSVGQASLSQKLLDIQRQLCILQLRLKDPEIQEWTGKQMQLPFR</sequence>
<dbReference type="KEGG" id="amr:AM1_D0009"/>
<dbReference type="RefSeq" id="WP_012167858.1">
    <property type="nucleotide sequence ID" value="NC_009929.1"/>
</dbReference>
<keyword evidence="2" id="KW-1185">Reference proteome</keyword>
<organism evidence="1 2">
    <name type="scientific">Acaryochloris marina (strain MBIC 11017)</name>
    <dbReference type="NCBI Taxonomy" id="329726"/>
    <lineage>
        <taxon>Bacteria</taxon>
        <taxon>Bacillati</taxon>
        <taxon>Cyanobacteriota</taxon>
        <taxon>Cyanophyceae</taxon>
        <taxon>Acaryochloridales</taxon>
        <taxon>Acaryochloridaceae</taxon>
        <taxon>Acaryochloris</taxon>
    </lineage>
</organism>
<evidence type="ECO:0000313" key="2">
    <source>
        <dbReference type="Proteomes" id="UP000000268"/>
    </source>
</evidence>
<accession>A8ZNC0</accession>
<dbReference type="EMBL" id="CP000841">
    <property type="protein sequence ID" value="ABW32506.1"/>
    <property type="molecule type" value="Genomic_DNA"/>
</dbReference>
<protein>
    <submittedName>
        <fullName evidence="1">Uncharacterized protein</fullName>
    </submittedName>
</protein>
<evidence type="ECO:0000313" key="1">
    <source>
        <dbReference type="EMBL" id="ABW32506.1"/>
    </source>
</evidence>
<dbReference type="Proteomes" id="UP000000268">
    <property type="component" value="Plasmid pREB4"/>
</dbReference>
<name>A8ZNC0_ACAM1</name>
<geneLocation type="plasmid" evidence="1 2">
    <name>pREB4</name>
</geneLocation>
<keyword evidence="1" id="KW-0614">Plasmid</keyword>
<reference evidence="1 2" key="1">
    <citation type="journal article" date="2008" name="Proc. Natl. Acad. Sci. U.S.A.">
        <title>Niche adaptation and genome expansion in the chlorophyll d-producing cyanobacterium Acaryochloris marina.</title>
        <authorList>
            <person name="Swingley W.D."/>
            <person name="Chen M."/>
            <person name="Cheung P.C."/>
            <person name="Conrad A.L."/>
            <person name="Dejesa L.C."/>
            <person name="Hao J."/>
            <person name="Honchak B.M."/>
            <person name="Karbach L.E."/>
            <person name="Kurdoglu A."/>
            <person name="Lahiri S."/>
            <person name="Mastrian S.D."/>
            <person name="Miyashita H."/>
            <person name="Page L."/>
            <person name="Ramakrishna P."/>
            <person name="Satoh S."/>
            <person name="Sattley W.M."/>
            <person name="Shimada Y."/>
            <person name="Taylor H.L."/>
            <person name="Tomo T."/>
            <person name="Tsuchiya T."/>
            <person name="Wang Z.T."/>
            <person name="Raymond J."/>
            <person name="Mimuro M."/>
            <person name="Blankenship R.E."/>
            <person name="Touchman J.W."/>
        </authorList>
    </citation>
    <scope>NUCLEOTIDE SEQUENCE [LARGE SCALE GENOMIC DNA]</scope>
    <source>
        <strain evidence="2">MBIC 11017</strain>
        <plasmid evidence="2">Plasmid pREB4</plasmid>
    </source>
</reference>
<dbReference type="AlphaFoldDB" id="A8ZNC0"/>
<gene>
    <name evidence="1" type="ordered locus">AM1_D0009</name>
</gene>
<dbReference type="OrthoDB" id="578249at2"/>
<dbReference type="HOGENOM" id="CLU_2597957_0_0_3"/>
<proteinExistence type="predicted"/>